<accession>A0A0G3ED52</accession>
<dbReference type="PATRIC" id="fig|1609981.3.peg.1200"/>
<dbReference type="GO" id="GO:0009249">
    <property type="term" value="P:protein lipoylation"/>
    <property type="evidence" value="ECO:0007669"/>
    <property type="project" value="InterPro"/>
</dbReference>
<dbReference type="InterPro" id="IPR045864">
    <property type="entry name" value="aa-tRNA-synth_II/BPL/LPL"/>
</dbReference>
<evidence type="ECO:0000256" key="9">
    <source>
        <dbReference type="PIRSR" id="PIRSR016262-3"/>
    </source>
</evidence>
<comment type="function">
    <text evidence="4 5 6">Catalyzes the transfer of endogenously produced octanoic acid from octanoyl-acyl-carrier-protein onto the lipoyl domains of lipoate-dependent enzymes. Lipoyl-ACP can also act as a substrate although octanoyl-ACP is likely to be the physiological substrate.</text>
</comment>
<evidence type="ECO:0000256" key="1">
    <source>
        <dbReference type="ARBA" id="ARBA00004821"/>
    </source>
</evidence>
<keyword evidence="2 5" id="KW-0808">Transferase</keyword>
<evidence type="ECO:0000259" key="10">
    <source>
        <dbReference type="PROSITE" id="PS51733"/>
    </source>
</evidence>
<keyword evidence="5" id="KW-0963">Cytoplasm</keyword>
<evidence type="ECO:0000256" key="3">
    <source>
        <dbReference type="ARBA" id="ARBA00023315"/>
    </source>
</evidence>
<dbReference type="InterPro" id="IPR004143">
    <property type="entry name" value="BPL_LPL_catalytic"/>
</dbReference>
<evidence type="ECO:0000256" key="8">
    <source>
        <dbReference type="PIRSR" id="PIRSR016262-2"/>
    </source>
</evidence>
<organism evidence="11 12">
    <name type="scientific">Kiritimatiella glycovorans</name>
    <dbReference type="NCBI Taxonomy" id="1307763"/>
    <lineage>
        <taxon>Bacteria</taxon>
        <taxon>Pseudomonadati</taxon>
        <taxon>Kiritimatiellota</taxon>
        <taxon>Kiritimatiellia</taxon>
        <taxon>Kiritimatiellales</taxon>
        <taxon>Kiritimatiellaceae</taxon>
        <taxon>Kiritimatiella</taxon>
    </lineage>
</organism>
<dbReference type="RefSeq" id="WP_052881735.1">
    <property type="nucleotide sequence ID" value="NZ_CP010904.1"/>
</dbReference>
<gene>
    <name evidence="5 11" type="primary">lipB</name>
    <name evidence="11" type="ORF">L21SP4_01151</name>
</gene>
<reference evidence="11 12" key="2">
    <citation type="journal article" date="2016" name="ISME J.">
        <title>Characterization of the first cultured representative of Verrucomicrobia subdivision 5 indicates the proposal of a novel phylum.</title>
        <authorList>
            <person name="Spring S."/>
            <person name="Bunk B."/>
            <person name="Sproer C."/>
            <person name="Schumann P."/>
            <person name="Rohde M."/>
            <person name="Tindall B.J."/>
            <person name="Klenk H.P."/>
        </authorList>
    </citation>
    <scope>NUCLEOTIDE SEQUENCE [LARGE SCALE GENOMIC DNA]</scope>
    <source>
        <strain evidence="11 12">L21-Fru-AB</strain>
    </source>
</reference>
<dbReference type="PROSITE" id="PS01313">
    <property type="entry name" value="LIPB"/>
    <property type="match status" value="1"/>
</dbReference>
<dbReference type="AlphaFoldDB" id="A0A0G3ED52"/>
<comment type="pathway">
    <text evidence="1 5 6">Protein modification; protein lipoylation via endogenous pathway; protein N(6)-(lipoyl)lysine from octanoyl-[acyl-carrier-protein]: step 1/2.</text>
</comment>
<proteinExistence type="inferred from homology"/>
<dbReference type="EMBL" id="CP010904">
    <property type="protein sequence ID" value="AKJ64401.1"/>
    <property type="molecule type" value="Genomic_DNA"/>
</dbReference>
<dbReference type="CDD" id="cd16444">
    <property type="entry name" value="LipB"/>
    <property type="match status" value="1"/>
</dbReference>
<evidence type="ECO:0000256" key="4">
    <source>
        <dbReference type="ARBA" id="ARBA00024732"/>
    </source>
</evidence>
<dbReference type="PANTHER" id="PTHR10993:SF7">
    <property type="entry name" value="LIPOYLTRANSFERASE 2, MITOCHONDRIAL-RELATED"/>
    <property type="match status" value="1"/>
</dbReference>
<feature type="domain" description="BPL/LPL catalytic" evidence="10">
    <location>
        <begin position="31"/>
        <end position="214"/>
    </location>
</feature>
<comment type="similarity">
    <text evidence="5 6">Belongs to the LipB family.</text>
</comment>
<reference evidence="12" key="1">
    <citation type="submission" date="2015-02" db="EMBL/GenBank/DDBJ databases">
        <title>Description and complete genome sequence of the first cultured representative of the subdivision 5 of the Verrucomicrobia phylum.</title>
        <authorList>
            <person name="Spring S."/>
            <person name="Bunk B."/>
            <person name="Sproer C."/>
            <person name="Klenk H.-P."/>
        </authorList>
    </citation>
    <scope>NUCLEOTIDE SEQUENCE [LARGE SCALE GENOMIC DNA]</scope>
    <source>
        <strain evidence="12">L21-Fru-AB</strain>
    </source>
</reference>
<dbReference type="Proteomes" id="UP000035268">
    <property type="component" value="Chromosome"/>
</dbReference>
<dbReference type="GO" id="GO:0005737">
    <property type="term" value="C:cytoplasm"/>
    <property type="evidence" value="ECO:0007669"/>
    <property type="project" value="UniProtKB-SubCell"/>
</dbReference>
<dbReference type="OrthoDB" id="9787061at2"/>
<dbReference type="Pfam" id="PF21948">
    <property type="entry name" value="LplA-B_cat"/>
    <property type="match status" value="1"/>
</dbReference>
<dbReference type="HAMAP" id="MF_00013">
    <property type="entry name" value="LipB"/>
    <property type="match status" value="1"/>
</dbReference>
<dbReference type="Gene3D" id="3.30.930.10">
    <property type="entry name" value="Bira Bifunctional Protein, Domain 2"/>
    <property type="match status" value="1"/>
</dbReference>
<evidence type="ECO:0000313" key="12">
    <source>
        <dbReference type="Proteomes" id="UP000035268"/>
    </source>
</evidence>
<feature type="binding site" evidence="5 8">
    <location>
        <begin position="143"/>
        <end position="145"/>
    </location>
    <ligand>
        <name>substrate</name>
    </ligand>
</feature>
<evidence type="ECO:0000256" key="6">
    <source>
        <dbReference type="PIRNR" id="PIRNR016262"/>
    </source>
</evidence>
<evidence type="ECO:0000256" key="2">
    <source>
        <dbReference type="ARBA" id="ARBA00022679"/>
    </source>
</evidence>
<comment type="miscellaneous">
    <text evidence="5">In the reaction, the free carboxyl group of octanoic acid is attached via an amide linkage to the epsilon-amino group of a specific lysine residue of lipoyl domains of lipoate-dependent enzymes.</text>
</comment>
<dbReference type="PROSITE" id="PS51733">
    <property type="entry name" value="BPL_LPL_CATALYTIC"/>
    <property type="match status" value="1"/>
</dbReference>
<keyword evidence="12" id="KW-1185">Reference proteome</keyword>
<dbReference type="SUPFAM" id="SSF55681">
    <property type="entry name" value="Class II aaRS and biotin synthetases"/>
    <property type="match status" value="1"/>
</dbReference>
<dbReference type="InterPro" id="IPR000544">
    <property type="entry name" value="Octanoyltransferase"/>
</dbReference>
<dbReference type="UniPathway" id="UPA00538">
    <property type="reaction ID" value="UER00592"/>
</dbReference>
<comment type="catalytic activity">
    <reaction evidence="5 6">
        <text>octanoyl-[ACP] + L-lysyl-[protein] = N(6)-octanoyl-L-lysyl-[protein] + holo-[ACP] + H(+)</text>
        <dbReference type="Rhea" id="RHEA:17665"/>
        <dbReference type="Rhea" id="RHEA-COMP:9636"/>
        <dbReference type="Rhea" id="RHEA-COMP:9685"/>
        <dbReference type="Rhea" id="RHEA-COMP:9752"/>
        <dbReference type="Rhea" id="RHEA-COMP:9928"/>
        <dbReference type="ChEBI" id="CHEBI:15378"/>
        <dbReference type="ChEBI" id="CHEBI:29969"/>
        <dbReference type="ChEBI" id="CHEBI:64479"/>
        <dbReference type="ChEBI" id="CHEBI:78463"/>
        <dbReference type="ChEBI" id="CHEBI:78809"/>
        <dbReference type="EC" id="2.3.1.181"/>
    </reaction>
</comment>
<dbReference type="STRING" id="1307763.L21SP4_01151"/>
<feature type="site" description="Lowers pKa of active site Cys" evidence="5 9">
    <location>
        <position position="140"/>
    </location>
</feature>
<protein>
    <recommendedName>
        <fullName evidence="5 6">Octanoyltransferase</fullName>
        <ecNumber evidence="5 6">2.3.1.181</ecNumber>
    </recommendedName>
    <alternativeName>
        <fullName evidence="5">Lipoate-protein ligase B</fullName>
    </alternativeName>
    <alternativeName>
        <fullName evidence="5">Lipoyl/octanoyl transferase</fullName>
    </alternativeName>
    <alternativeName>
        <fullName evidence="5">Octanoyl-[acyl-carrier-protein]-protein N-octanoyltransferase</fullName>
    </alternativeName>
</protein>
<keyword evidence="3 5" id="KW-0012">Acyltransferase</keyword>
<sequence length="233" mass="26232">MKSWCLRFERPVPYSEARDIQLRLLEERRRERIPDTVLLLQHPPTITLGQRGRDHYLLKTPAEYRERGIEVHKAERGGDVTWHGPGQWVLYPILHLGGRGADSHGYLYNLEEVAVRTAGDLGVRAWRREGKNGAWTEAGKIAAIGFRLRRWVTFHGMSFNVMPDLSGFDTIVPCGLEGEKVASIETLLGSATPSMDRAGDALLENFEGVFDRTLTRFREGDALPAGLQPDRGT</sequence>
<dbReference type="GO" id="GO:0033819">
    <property type="term" value="F:lipoyl(octanoyl) transferase activity"/>
    <property type="evidence" value="ECO:0007669"/>
    <property type="project" value="UniProtKB-EC"/>
</dbReference>
<comment type="subcellular location">
    <subcellularLocation>
        <location evidence="5">Cytoplasm</location>
    </subcellularLocation>
</comment>
<feature type="binding site" evidence="5 8">
    <location>
        <begin position="156"/>
        <end position="158"/>
    </location>
    <ligand>
        <name>substrate</name>
    </ligand>
</feature>
<dbReference type="NCBIfam" id="TIGR00214">
    <property type="entry name" value="lipB"/>
    <property type="match status" value="1"/>
</dbReference>
<name>A0A0G3ED52_9BACT</name>
<evidence type="ECO:0000256" key="7">
    <source>
        <dbReference type="PIRSR" id="PIRSR016262-1"/>
    </source>
</evidence>
<dbReference type="PIRSF" id="PIRSF016262">
    <property type="entry name" value="LPLase"/>
    <property type="match status" value="1"/>
</dbReference>
<dbReference type="EC" id="2.3.1.181" evidence="5 6"/>
<evidence type="ECO:0000256" key="5">
    <source>
        <dbReference type="HAMAP-Rule" id="MF_00013"/>
    </source>
</evidence>
<feature type="active site" description="Acyl-thioester intermediate" evidence="5 7">
    <location>
        <position position="174"/>
    </location>
</feature>
<dbReference type="KEGG" id="vbl:L21SP4_01151"/>
<feature type="binding site" evidence="5 8">
    <location>
        <begin position="76"/>
        <end position="83"/>
    </location>
    <ligand>
        <name>substrate</name>
    </ligand>
</feature>
<dbReference type="PANTHER" id="PTHR10993">
    <property type="entry name" value="OCTANOYLTRANSFERASE"/>
    <property type="match status" value="1"/>
</dbReference>
<evidence type="ECO:0000313" key="11">
    <source>
        <dbReference type="EMBL" id="AKJ64401.1"/>
    </source>
</evidence>
<dbReference type="InterPro" id="IPR020605">
    <property type="entry name" value="Octanoyltransferase_CS"/>
</dbReference>